<evidence type="ECO:0000313" key="1">
    <source>
        <dbReference type="EMBL" id="MFD1021026.1"/>
    </source>
</evidence>
<dbReference type="Proteomes" id="UP001596990">
    <property type="component" value="Unassembled WGS sequence"/>
</dbReference>
<comment type="caution">
    <text evidence="1">The sequence shown here is derived from an EMBL/GenBank/DDBJ whole genome shotgun (WGS) entry which is preliminary data.</text>
</comment>
<gene>
    <name evidence="1" type="ORF">ACFQ2J_17690</name>
</gene>
<name>A0ABW3L5D1_9BACI</name>
<dbReference type="EMBL" id="JBHTKL010000006">
    <property type="protein sequence ID" value="MFD1021026.1"/>
    <property type="molecule type" value="Genomic_DNA"/>
</dbReference>
<proteinExistence type="predicted"/>
<dbReference type="RefSeq" id="WP_386063732.1">
    <property type="nucleotide sequence ID" value="NZ_JBHTKL010000006.1"/>
</dbReference>
<organism evidence="1 2">
    <name type="scientific">Thalassobacillus hwangdonensis</name>
    <dbReference type="NCBI Taxonomy" id="546108"/>
    <lineage>
        <taxon>Bacteria</taxon>
        <taxon>Bacillati</taxon>
        <taxon>Bacillota</taxon>
        <taxon>Bacilli</taxon>
        <taxon>Bacillales</taxon>
        <taxon>Bacillaceae</taxon>
        <taxon>Thalassobacillus</taxon>
    </lineage>
</organism>
<sequence>MNSVTYKADQKDLFNREVTEAGLSSRLLTDYFVQGNCVYENIGSYKEEDSFVIELEEMPHEEPYQNATVHKGDTCLLEYRIFTEAIEDRILIKQYEFTSKNELLPHLLLFRPLLDGVHYNRVSGEYDEDRNVYTVYLSR</sequence>
<accession>A0ABW3L5D1</accession>
<keyword evidence="2" id="KW-1185">Reference proteome</keyword>
<evidence type="ECO:0000313" key="2">
    <source>
        <dbReference type="Proteomes" id="UP001596990"/>
    </source>
</evidence>
<protein>
    <submittedName>
        <fullName evidence="1">Uncharacterized protein</fullName>
    </submittedName>
</protein>
<reference evidence="2" key="1">
    <citation type="journal article" date="2019" name="Int. J. Syst. Evol. Microbiol.">
        <title>The Global Catalogue of Microorganisms (GCM) 10K type strain sequencing project: providing services to taxonomists for standard genome sequencing and annotation.</title>
        <authorList>
            <consortium name="The Broad Institute Genomics Platform"/>
            <consortium name="The Broad Institute Genome Sequencing Center for Infectious Disease"/>
            <person name="Wu L."/>
            <person name="Ma J."/>
        </authorList>
    </citation>
    <scope>NUCLEOTIDE SEQUENCE [LARGE SCALE GENOMIC DNA]</scope>
    <source>
        <strain evidence="2">CCUG 56607</strain>
    </source>
</reference>